<accession>A0A844XLS7</accession>
<evidence type="ECO:0000313" key="2">
    <source>
        <dbReference type="EMBL" id="MXO46961.1"/>
    </source>
</evidence>
<dbReference type="Gene3D" id="1.25.40.10">
    <property type="entry name" value="Tetratricopeptide repeat domain"/>
    <property type="match status" value="1"/>
</dbReference>
<dbReference type="PANTHER" id="PTHR11102">
    <property type="entry name" value="SEL-1-LIKE PROTEIN"/>
    <property type="match status" value="1"/>
</dbReference>
<dbReference type="InterPro" id="IPR011990">
    <property type="entry name" value="TPR-like_helical_dom_sf"/>
</dbReference>
<dbReference type="Pfam" id="PF08238">
    <property type="entry name" value="Sel1"/>
    <property type="match status" value="4"/>
</dbReference>
<gene>
    <name evidence="2" type="ORF">GRI69_01630</name>
</gene>
<proteinExistence type="predicted"/>
<keyword evidence="1" id="KW-0732">Signal</keyword>
<evidence type="ECO:0000313" key="3">
    <source>
        <dbReference type="Proteomes" id="UP000448199"/>
    </source>
</evidence>
<organism evidence="2 3">
    <name type="scientific">Qipengyuania vulgaris</name>
    <dbReference type="NCBI Taxonomy" id="291985"/>
    <lineage>
        <taxon>Bacteria</taxon>
        <taxon>Pseudomonadati</taxon>
        <taxon>Pseudomonadota</taxon>
        <taxon>Alphaproteobacteria</taxon>
        <taxon>Sphingomonadales</taxon>
        <taxon>Erythrobacteraceae</taxon>
        <taxon>Qipengyuania</taxon>
    </lineage>
</organism>
<dbReference type="InterPro" id="IPR006597">
    <property type="entry name" value="Sel1-like"/>
</dbReference>
<feature type="signal peptide" evidence="1">
    <location>
        <begin position="1"/>
        <end position="34"/>
    </location>
</feature>
<dbReference type="OrthoDB" id="9812126at2"/>
<dbReference type="SMART" id="SM00671">
    <property type="entry name" value="SEL1"/>
    <property type="match status" value="4"/>
</dbReference>
<evidence type="ECO:0008006" key="4">
    <source>
        <dbReference type="Google" id="ProtNLM"/>
    </source>
</evidence>
<feature type="chain" id="PRO_5032841615" description="Sel1 repeat family protein" evidence="1">
    <location>
        <begin position="35"/>
        <end position="251"/>
    </location>
</feature>
<dbReference type="InterPro" id="IPR050767">
    <property type="entry name" value="Sel1_AlgK"/>
</dbReference>
<sequence length="251" mass="26976">MENSSNLVAGAYLMPKHLSILAALLLALPACGNAQPQDELIATLERLLAEGNSEAAYHLGMAYHTGSGVNEDRSTALAMFRRAAEAGSPLGSYKLGCYYDGQGGGLVKDNAALALKHKLVAAKAGYALAQQDVAALYARRGDMDEAVAWLERAVKQGWPQALATYASIHNGAEGITPDPVKTFAYFQLFLETQDATPEQVKWLREFAEGMSESEKQSADRIINDYQPSPTQITLTALSGQSAAIELVERKN</sequence>
<dbReference type="Proteomes" id="UP000448199">
    <property type="component" value="Unassembled WGS sequence"/>
</dbReference>
<name>A0A844XLS7_9SPHN</name>
<dbReference type="EMBL" id="WTYC01000001">
    <property type="protein sequence ID" value="MXO46961.1"/>
    <property type="molecule type" value="Genomic_DNA"/>
</dbReference>
<protein>
    <recommendedName>
        <fullName evidence="4">Sel1 repeat family protein</fullName>
    </recommendedName>
</protein>
<dbReference type="RefSeq" id="WP_160726575.1">
    <property type="nucleotide sequence ID" value="NZ_WTYC01000001.1"/>
</dbReference>
<dbReference type="SUPFAM" id="SSF81901">
    <property type="entry name" value="HCP-like"/>
    <property type="match status" value="1"/>
</dbReference>
<comment type="caution">
    <text evidence="2">The sequence shown here is derived from an EMBL/GenBank/DDBJ whole genome shotgun (WGS) entry which is preliminary data.</text>
</comment>
<keyword evidence="3" id="KW-1185">Reference proteome</keyword>
<evidence type="ECO:0000256" key="1">
    <source>
        <dbReference type="SAM" id="SignalP"/>
    </source>
</evidence>
<reference evidence="2 3" key="1">
    <citation type="submission" date="2019-12" db="EMBL/GenBank/DDBJ databases">
        <title>Genomic-based taxomic classification of the family Erythrobacteraceae.</title>
        <authorList>
            <person name="Xu L."/>
        </authorList>
    </citation>
    <scope>NUCLEOTIDE SEQUENCE [LARGE SCALE GENOMIC DNA]</scope>
    <source>
        <strain evidence="2 3">DSM 17792</strain>
    </source>
</reference>
<dbReference type="AlphaFoldDB" id="A0A844XLS7"/>
<dbReference type="PANTHER" id="PTHR11102:SF160">
    <property type="entry name" value="ERAD-ASSOCIATED E3 UBIQUITIN-PROTEIN LIGASE COMPONENT HRD3"/>
    <property type="match status" value="1"/>
</dbReference>